<accession>A0AAV7K076</accession>
<dbReference type="PANTHER" id="PTHR11538">
    <property type="entry name" value="PHENYLALANYL-TRNA SYNTHETASE"/>
    <property type="match status" value="1"/>
</dbReference>
<keyword evidence="3" id="KW-1185">Reference proteome</keyword>
<dbReference type="InterPro" id="IPR036690">
    <property type="entry name" value="Fdx_antiC-bd_sf"/>
</dbReference>
<protein>
    <submittedName>
        <fullName evidence="2">Ferredoxin-fold anticodon-binding domain-containing protein 1-like</fullName>
    </submittedName>
</protein>
<feature type="domain" description="FDX-ACB" evidence="1">
    <location>
        <begin position="510"/>
        <end position="603"/>
    </location>
</feature>
<dbReference type="InterPro" id="IPR019446">
    <property type="entry name" value="BMT5-like"/>
</dbReference>
<dbReference type="Proteomes" id="UP001165289">
    <property type="component" value="Unassembled WGS sequence"/>
</dbReference>
<sequence length="603" mass="69402">MYKTDYILIQMACYLESSRDSLCLILGDGDFSFTCDFLLHHHLEYSQIITSTLESREDILKKKKGKESIEQIDKYKNVTILFCLDATELHECESILGYKFNKVIFNFPHVGGKSNIGANRRLLKSFLQSSSLCLAEQGIIDVALCQGQGGTPGEIIQREYNNTWKVVEMAAESGLILSKLNSFSPSHYPNYTPTGYRSHDRRFHLERSLVHSFISHCDYTDPPLLHTLLQWKQLIPDCPYPLFEMEDLLIPFELRNRFKRSLWNIPKHPIQQISSVLIKLSDNHLSQCDIKLEDTHYCSPLLSATQLYELHLSPVLISTLYKCYKTSLHTDKYSELFLSPSLLLHIPSLIPSIHPHLPSMAILIGETYKRCGISHLLTEQPVSNQLMLLLTTSQSDTISMRAILQQILSHLIKELIPVWLPVSTLYTGILQDTTEIKFGEFVLASTSSLKGDREDELNREVGIVYLDVLATIVYNLDDVRVLWSYSSRVSSFFRNMLPLGEGTFKCTPPNLHPLRLQHDLCFWHPWERTIPEYEVATAIRCYCQEYVKSAILFNEFVCPIKRLSHNYRLVLQSCDLCLSRSKAHQLQSLARELLRDFYGVELR</sequence>
<proteinExistence type="predicted"/>
<dbReference type="Gene3D" id="3.30.70.380">
    <property type="entry name" value="Ferrodoxin-fold anticodon-binding domain"/>
    <property type="match status" value="1"/>
</dbReference>
<gene>
    <name evidence="2" type="ORF">LOD99_1023</name>
</gene>
<dbReference type="InterPro" id="IPR005121">
    <property type="entry name" value="Fdx_antiC-bd"/>
</dbReference>
<organism evidence="2 3">
    <name type="scientific">Oopsacas minuta</name>
    <dbReference type="NCBI Taxonomy" id="111878"/>
    <lineage>
        <taxon>Eukaryota</taxon>
        <taxon>Metazoa</taxon>
        <taxon>Porifera</taxon>
        <taxon>Hexactinellida</taxon>
        <taxon>Hexasterophora</taxon>
        <taxon>Lyssacinosida</taxon>
        <taxon>Leucopsacidae</taxon>
        <taxon>Oopsacas</taxon>
    </lineage>
</organism>
<evidence type="ECO:0000259" key="1">
    <source>
        <dbReference type="SMART" id="SM00896"/>
    </source>
</evidence>
<dbReference type="EMBL" id="JAKMXF010000222">
    <property type="protein sequence ID" value="KAI6654628.1"/>
    <property type="molecule type" value="Genomic_DNA"/>
</dbReference>
<name>A0AAV7K076_9METZ</name>
<evidence type="ECO:0000313" key="3">
    <source>
        <dbReference type="Proteomes" id="UP001165289"/>
    </source>
</evidence>
<dbReference type="GO" id="GO:0070475">
    <property type="term" value="P:rRNA base methylation"/>
    <property type="evidence" value="ECO:0007669"/>
    <property type="project" value="InterPro"/>
</dbReference>
<comment type="caution">
    <text evidence="2">The sequence shown here is derived from an EMBL/GenBank/DDBJ whole genome shotgun (WGS) entry which is preliminary data.</text>
</comment>
<dbReference type="GO" id="GO:0005737">
    <property type="term" value="C:cytoplasm"/>
    <property type="evidence" value="ECO:0007669"/>
    <property type="project" value="TreeGrafter"/>
</dbReference>
<dbReference type="AlphaFoldDB" id="A0AAV7K076"/>
<dbReference type="GO" id="GO:0070042">
    <property type="term" value="F:rRNA (uridine-N3-)-methyltransferase activity"/>
    <property type="evidence" value="ECO:0007669"/>
    <property type="project" value="InterPro"/>
</dbReference>
<reference evidence="2 3" key="1">
    <citation type="journal article" date="2023" name="BMC Biol.">
        <title>The compact genome of the sponge Oopsacas minuta (Hexactinellida) is lacking key metazoan core genes.</title>
        <authorList>
            <person name="Santini S."/>
            <person name="Schenkelaars Q."/>
            <person name="Jourda C."/>
            <person name="Duchesne M."/>
            <person name="Belahbib H."/>
            <person name="Rocher C."/>
            <person name="Selva M."/>
            <person name="Riesgo A."/>
            <person name="Vervoort M."/>
            <person name="Leys S.P."/>
            <person name="Kodjabachian L."/>
            <person name="Le Bivic A."/>
            <person name="Borchiellini C."/>
            <person name="Claverie J.M."/>
            <person name="Renard E."/>
        </authorList>
    </citation>
    <scope>NUCLEOTIDE SEQUENCE [LARGE SCALE GENOMIC DNA]</scope>
    <source>
        <strain evidence="2">SPO-2</strain>
    </source>
</reference>
<dbReference type="Pfam" id="PF10354">
    <property type="entry name" value="BMT5-like"/>
    <property type="match status" value="1"/>
</dbReference>
<evidence type="ECO:0000313" key="2">
    <source>
        <dbReference type="EMBL" id="KAI6654628.1"/>
    </source>
</evidence>
<dbReference type="SUPFAM" id="SSF54991">
    <property type="entry name" value="Anticodon-binding domain of PheRS"/>
    <property type="match status" value="1"/>
</dbReference>
<dbReference type="PANTHER" id="PTHR11538:SF26">
    <property type="entry name" value="FERREDOXIN-FOLD ANTICODON-BINDING DOMAIN-CONTAINING PROTEIN 1"/>
    <property type="match status" value="1"/>
</dbReference>
<dbReference type="SMART" id="SM00896">
    <property type="entry name" value="FDX-ACB"/>
    <property type="match status" value="1"/>
</dbReference>